<feature type="region of interest" description="Disordered" evidence="1">
    <location>
        <begin position="355"/>
        <end position="398"/>
    </location>
</feature>
<reference evidence="2 3" key="1">
    <citation type="submission" date="2023-02" db="EMBL/GenBank/DDBJ databases">
        <title>LHISI_Scaffold_Assembly.</title>
        <authorList>
            <person name="Stuart O.P."/>
            <person name="Cleave R."/>
            <person name="Magrath M.J.L."/>
            <person name="Mikheyev A.S."/>
        </authorList>
    </citation>
    <scope>NUCLEOTIDE SEQUENCE [LARGE SCALE GENOMIC DNA]</scope>
    <source>
        <strain evidence="2">Daus_M_001</strain>
        <tissue evidence="2">Leg muscle</tissue>
    </source>
</reference>
<proteinExistence type="predicted"/>
<feature type="compositionally biased region" description="Basic and acidic residues" evidence="1">
    <location>
        <begin position="358"/>
        <end position="378"/>
    </location>
</feature>
<protein>
    <recommendedName>
        <fullName evidence="4">PiggyBac transposable element-derived protein domain-containing protein</fullName>
    </recommendedName>
</protein>
<evidence type="ECO:0008006" key="4">
    <source>
        <dbReference type="Google" id="ProtNLM"/>
    </source>
</evidence>
<evidence type="ECO:0000313" key="3">
    <source>
        <dbReference type="Proteomes" id="UP001159363"/>
    </source>
</evidence>
<gene>
    <name evidence="2" type="ORF">PR048_000312</name>
</gene>
<evidence type="ECO:0000313" key="2">
    <source>
        <dbReference type="EMBL" id="KAJ8895003.1"/>
    </source>
</evidence>
<dbReference type="Proteomes" id="UP001159363">
    <property type="component" value="Chromosome 1"/>
</dbReference>
<feature type="region of interest" description="Disordered" evidence="1">
    <location>
        <begin position="176"/>
        <end position="196"/>
    </location>
</feature>
<accession>A0ABQ9IEA0</accession>
<evidence type="ECO:0000256" key="1">
    <source>
        <dbReference type="SAM" id="MobiDB-lite"/>
    </source>
</evidence>
<organism evidence="2 3">
    <name type="scientific">Dryococelus australis</name>
    <dbReference type="NCBI Taxonomy" id="614101"/>
    <lineage>
        <taxon>Eukaryota</taxon>
        <taxon>Metazoa</taxon>
        <taxon>Ecdysozoa</taxon>
        <taxon>Arthropoda</taxon>
        <taxon>Hexapoda</taxon>
        <taxon>Insecta</taxon>
        <taxon>Pterygota</taxon>
        <taxon>Neoptera</taxon>
        <taxon>Polyneoptera</taxon>
        <taxon>Phasmatodea</taxon>
        <taxon>Verophasmatodea</taxon>
        <taxon>Anareolatae</taxon>
        <taxon>Phasmatidae</taxon>
        <taxon>Eurycanthinae</taxon>
        <taxon>Dryococelus</taxon>
    </lineage>
</organism>
<dbReference type="EMBL" id="JARBHB010000001">
    <property type="protein sequence ID" value="KAJ8895003.1"/>
    <property type="molecule type" value="Genomic_DNA"/>
</dbReference>
<comment type="caution">
    <text evidence="2">The sequence shown here is derived from an EMBL/GenBank/DDBJ whole genome shotgun (WGS) entry which is preliminary data.</text>
</comment>
<name>A0ABQ9IEA0_9NEOP</name>
<sequence>MGPVQTKRGIVSKPVAVIGYNEGKSHIDISDQISNYNSSLRTCLFWYKKIALELIFGTSLVNSHIVYKLTKNNNMNITTFKEQIVKYLLVHVEPGAERPSSLKRIGQSLKLGTEPRNVTTPRGMTDSSAIRMGVTNRSTSSRVLADRRRTTTGLKPSAYTVRRHLLRTQKTARKAYEGPNYPWGEGGARKGNPPPNVKKIGRNMHLPSLIQPKKRGMGNLPLPFHKGGILSPTCWISPVLFDESDLSLTDASHDYQERRNSRVLSVAGSRRKQETADCEPLVGRDDVAPTGLSSLPARVPHVQHGQFSSGDILVRAVFRSQECSPGDGLRVLDTRRVAKLATALSNSIAKFANPSASMRDEAGSPEKGKNCWKGERDIPQNYSPFPIGSDLWTFEKSP</sequence>
<keyword evidence="3" id="KW-1185">Reference proteome</keyword>